<dbReference type="Proteomes" id="UP000094043">
    <property type="component" value="Chromosome 3"/>
</dbReference>
<keyword evidence="2" id="KW-1185">Reference proteome</keyword>
<reference evidence="1" key="1">
    <citation type="submission" date="2016-06" db="EMBL/GenBank/DDBJ databases">
        <authorList>
            <person name="Cuomo C."/>
            <person name="Litvintseva A."/>
            <person name="Heitman J."/>
            <person name="Chen Y."/>
            <person name="Sun S."/>
            <person name="Springer D."/>
            <person name="Dromer F."/>
            <person name="Young S."/>
            <person name="Zeng Q."/>
            <person name="Chapman S."/>
            <person name="Gujja S."/>
            <person name="Saif S."/>
            <person name="Birren B."/>
        </authorList>
    </citation>
    <scope>NUCLEOTIDE SEQUENCE</scope>
    <source>
        <strain evidence="1">CBS 7841</strain>
    </source>
</reference>
<dbReference type="GeneID" id="91086712"/>
<dbReference type="EMBL" id="CP143786">
    <property type="protein sequence ID" value="WVN87322.1"/>
    <property type="molecule type" value="Genomic_DNA"/>
</dbReference>
<evidence type="ECO:0000313" key="1">
    <source>
        <dbReference type="EMBL" id="WVN87322.1"/>
    </source>
</evidence>
<dbReference type="RefSeq" id="XP_066068022.1">
    <property type="nucleotide sequence ID" value="XM_066211925.1"/>
</dbReference>
<dbReference type="OrthoDB" id="2594165at2759"/>
<reference evidence="1" key="2">
    <citation type="journal article" date="2022" name="Elife">
        <title>Obligate sexual reproduction of a homothallic fungus closely related to the Cryptococcus pathogenic species complex.</title>
        <authorList>
            <person name="Passer A.R."/>
            <person name="Clancey S.A."/>
            <person name="Shea T."/>
            <person name="David-Palma M."/>
            <person name="Averette A.F."/>
            <person name="Boekhout T."/>
            <person name="Porcel B.M."/>
            <person name="Nowrousian M."/>
            <person name="Cuomo C.A."/>
            <person name="Sun S."/>
            <person name="Heitman J."/>
            <person name="Coelho M.A."/>
        </authorList>
    </citation>
    <scope>NUCLEOTIDE SEQUENCE</scope>
    <source>
        <strain evidence="1">CBS 7841</strain>
    </source>
</reference>
<name>A0A1E3IFV5_9TREE</name>
<dbReference type="AlphaFoldDB" id="A0A1E3IFV5"/>
<gene>
    <name evidence="1" type="ORF">L203_102500</name>
</gene>
<dbReference type="KEGG" id="cdep:91086712"/>
<reference evidence="1" key="3">
    <citation type="submission" date="2024-01" db="EMBL/GenBank/DDBJ databases">
        <authorList>
            <person name="Coelho M.A."/>
            <person name="David-Palma M."/>
            <person name="Shea T."/>
            <person name="Sun S."/>
            <person name="Cuomo C.A."/>
            <person name="Heitman J."/>
        </authorList>
    </citation>
    <scope>NUCLEOTIDE SEQUENCE</scope>
    <source>
        <strain evidence="1">CBS 7841</strain>
    </source>
</reference>
<organism evidence="1 2">
    <name type="scientific">Cryptococcus depauperatus CBS 7841</name>
    <dbReference type="NCBI Taxonomy" id="1295531"/>
    <lineage>
        <taxon>Eukaryota</taxon>
        <taxon>Fungi</taxon>
        <taxon>Dikarya</taxon>
        <taxon>Basidiomycota</taxon>
        <taxon>Agaricomycotina</taxon>
        <taxon>Tremellomycetes</taxon>
        <taxon>Tremellales</taxon>
        <taxon>Cryptococcaceae</taxon>
        <taxon>Cryptococcus</taxon>
    </lineage>
</organism>
<sequence>MTDKKKSWLGCHTIPELCIWVFFFFNVVGVLALVMLIICEFVILVNNAQNYHSQYGYSDTARGYRGEAGSGYVEWTNAPKHTGSVVWMVLYQLSIVVLITIAIASDLAWRASSYNAWGGRWIATFHINGVADGPRRPGLFFYLVAHASLKTFIVVLYMNQSFYGMKGTTSHKSPFHDDSYNSGQHYTPVPVSPSSSLTSCHGSCVSSASSSISNSGRPPAYSWKRRDFDPADPLSIYGVEAWVYYTGWIVLASIIPSLTAFVVLEPWGKKKAEEKKDVEKSEK</sequence>
<evidence type="ECO:0000313" key="2">
    <source>
        <dbReference type="Proteomes" id="UP000094043"/>
    </source>
</evidence>
<proteinExistence type="predicted"/>
<accession>A0A1E3IFV5</accession>
<dbReference type="VEuPathDB" id="FungiDB:L203_03858"/>
<protein>
    <submittedName>
        <fullName evidence="1">Uncharacterized protein</fullName>
    </submittedName>
</protein>